<reference evidence="1" key="1">
    <citation type="submission" date="2020-06" db="EMBL/GenBank/DDBJ databases">
        <authorList>
            <person name="Li T."/>
            <person name="Hu X."/>
            <person name="Zhang T."/>
            <person name="Song X."/>
            <person name="Zhang H."/>
            <person name="Dai N."/>
            <person name="Sheng W."/>
            <person name="Hou X."/>
            <person name="Wei L."/>
        </authorList>
    </citation>
    <scope>NUCLEOTIDE SEQUENCE</scope>
    <source>
        <strain evidence="1">G02</strain>
        <tissue evidence="1">Leaf</tissue>
    </source>
</reference>
<sequence length="93" mass="10424">MKSPRREESVPCHYMTEGISYALRDVFVARKNVWPTVRCLRIEIGGSYGRATGTGTCFRFRTLPLGSNVFVKISETKFYIAAVVGPHDLQVIA</sequence>
<protein>
    <submittedName>
        <fullName evidence="1">Uncharacterized protein</fullName>
    </submittedName>
</protein>
<evidence type="ECO:0000313" key="1">
    <source>
        <dbReference type="EMBL" id="KAL0386248.1"/>
    </source>
</evidence>
<gene>
    <name evidence="1" type="ORF">Sradi_3019100</name>
</gene>
<dbReference type="EMBL" id="JACGWJ010000012">
    <property type="protein sequence ID" value="KAL0386248.1"/>
    <property type="molecule type" value="Genomic_DNA"/>
</dbReference>
<reference evidence="1" key="2">
    <citation type="journal article" date="2024" name="Plant">
        <title>Genomic evolution and insights into agronomic trait innovations of Sesamum species.</title>
        <authorList>
            <person name="Miao H."/>
            <person name="Wang L."/>
            <person name="Qu L."/>
            <person name="Liu H."/>
            <person name="Sun Y."/>
            <person name="Le M."/>
            <person name="Wang Q."/>
            <person name="Wei S."/>
            <person name="Zheng Y."/>
            <person name="Lin W."/>
            <person name="Duan Y."/>
            <person name="Cao H."/>
            <person name="Xiong S."/>
            <person name="Wang X."/>
            <person name="Wei L."/>
            <person name="Li C."/>
            <person name="Ma Q."/>
            <person name="Ju M."/>
            <person name="Zhao R."/>
            <person name="Li G."/>
            <person name="Mu C."/>
            <person name="Tian Q."/>
            <person name="Mei H."/>
            <person name="Zhang T."/>
            <person name="Gao T."/>
            <person name="Zhang H."/>
        </authorList>
    </citation>
    <scope>NUCLEOTIDE SEQUENCE</scope>
    <source>
        <strain evidence="1">G02</strain>
    </source>
</reference>
<comment type="caution">
    <text evidence="1">The sequence shown here is derived from an EMBL/GenBank/DDBJ whole genome shotgun (WGS) entry which is preliminary data.</text>
</comment>
<proteinExistence type="predicted"/>
<name>A0AAW2S1D1_SESRA</name>
<accession>A0AAW2S1D1</accession>
<dbReference type="AlphaFoldDB" id="A0AAW2S1D1"/>
<organism evidence="1">
    <name type="scientific">Sesamum radiatum</name>
    <name type="common">Black benniseed</name>
    <dbReference type="NCBI Taxonomy" id="300843"/>
    <lineage>
        <taxon>Eukaryota</taxon>
        <taxon>Viridiplantae</taxon>
        <taxon>Streptophyta</taxon>
        <taxon>Embryophyta</taxon>
        <taxon>Tracheophyta</taxon>
        <taxon>Spermatophyta</taxon>
        <taxon>Magnoliopsida</taxon>
        <taxon>eudicotyledons</taxon>
        <taxon>Gunneridae</taxon>
        <taxon>Pentapetalae</taxon>
        <taxon>asterids</taxon>
        <taxon>lamiids</taxon>
        <taxon>Lamiales</taxon>
        <taxon>Pedaliaceae</taxon>
        <taxon>Sesamum</taxon>
    </lineage>
</organism>